<evidence type="ECO:0000256" key="1">
    <source>
        <dbReference type="SAM" id="MobiDB-lite"/>
    </source>
</evidence>
<dbReference type="EMBL" id="MRZV01000429">
    <property type="protein sequence ID" value="PIK50205.1"/>
    <property type="molecule type" value="Genomic_DNA"/>
</dbReference>
<accession>A0A2G8KQE4</accession>
<feature type="region of interest" description="Disordered" evidence="1">
    <location>
        <begin position="57"/>
        <end position="78"/>
    </location>
</feature>
<organism evidence="2 3">
    <name type="scientific">Stichopus japonicus</name>
    <name type="common">Sea cucumber</name>
    <dbReference type="NCBI Taxonomy" id="307972"/>
    <lineage>
        <taxon>Eukaryota</taxon>
        <taxon>Metazoa</taxon>
        <taxon>Echinodermata</taxon>
        <taxon>Eleutherozoa</taxon>
        <taxon>Echinozoa</taxon>
        <taxon>Holothuroidea</taxon>
        <taxon>Aspidochirotacea</taxon>
        <taxon>Aspidochirotida</taxon>
        <taxon>Stichopodidae</taxon>
        <taxon>Apostichopus</taxon>
    </lineage>
</organism>
<dbReference type="OrthoDB" id="10486958at2759"/>
<evidence type="ECO:0000313" key="2">
    <source>
        <dbReference type="EMBL" id="PIK50205.1"/>
    </source>
</evidence>
<dbReference type="Proteomes" id="UP000230750">
    <property type="component" value="Unassembled WGS sequence"/>
</dbReference>
<protein>
    <submittedName>
        <fullName evidence="2">Uncharacterized protein</fullName>
    </submittedName>
</protein>
<comment type="caution">
    <text evidence="2">The sequence shown here is derived from an EMBL/GenBank/DDBJ whole genome shotgun (WGS) entry which is preliminary data.</text>
</comment>
<proteinExistence type="predicted"/>
<keyword evidence="3" id="KW-1185">Reference proteome</keyword>
<gene>
    <name evidence="2" type="ORF">BSL78_12911</name>
</gene>
<feature type="compositionally biased region" description="Basic and acidic residues" evidence="1">
    <location>
        <begin position="57"/>
        <end position="67"/>
    </location>
</feature>
<evidence type="ECO:0000313" key="3">
    <source>
        <dbReference type="Proteomes" id="UP000230750"/>
    </source>
</evidence>
<sequence>MYKTHEITRGTVYNTLIYRLLTCRRALKDLQAKLVIRDNAIKKYYVELNHLWEAVRRRSQESEHEDRDESDDELDEDEFKENLEEIQKEKMVAVREVTSGMAHLKKEYTDTVFCPLTEAARHHSKFSSSPLRFDGIQIKLSNNASIISFKEGSEYYLKEYFPGETTYRIPVGYNKSKKEAKVPKKDFGNRQLSHIPDEDIDNKNSPILSQRKGNIANENIASCFEKWGKEKEKTMMIFTDLRIPDQNVHCPAGFVSTNGDFDVLVLCDEFILLCQVKGVDTISGDSNKSSKLKEAWEQSNKDLLRFGEATRDLSFIFNLPMHTAIAVPNLNSGNLEALGVCKYHCRFILCKCDMEPFSKFDVWISNIINPNNRELTKISEEDYQTLCARFVGLISKVPIPTERQMIIDTDEIVNPKYYVNCKRKLYAILTPDQHQIVHADKKLAIIRGEFGTGKSLVLLAKVLRILEDANNTSQPMIISLASIGNDGHCYHKTKFEVVHHLKGIITLPPEKHDKIVFNFSDLISDYFRSNNLVRDEVGTLVTPELFCGILSSKINTAKQDVHFFFDEVPSCFLEKCESVFGEFVTNFPNSYMWLAIAPHSSKPTQPLHLKYEAVIDRLIKKGYDDARLNRSMRIPKNVFNLVRCMQENECPDLDAISCGHVIPGPKPLFFEVPKCICQHAKRKINFDDILRCKCIEQRFSVTIQNVMTKCELVGKDEPLHSSKCTILISTILGSKLTKPLIGLLRKACASLKIRLNINIVSLFAGDSRASDDKCDSPADIELRVFDQYTFMGCENALIIVIDPYSLFQCGKGNHWTHSMNVFTRTTSQHVHVYWPKDEGLAMWRGDLDSQDALTASRKYLTEEEKYARFEFTESGRKSTEDIVEKLVETNLIIKMPVSMDEETISVLQSNLKTMSF</sequence>
<name>A0A2G8KQE4_STIJA</name>
<feature type="compositionally biased region" description="Acidic residues" evidence="1">
    <location>
        <begin position="68"/>
        <end position="78"/>
    </location>
</feature>
<dbReference type="AlphaFoldDB" id="A0A2G8KQE4"/>
<reference evidence="2 3" key="1">
    <citation type="journal article" date="2017" name="PLoS Biol.">
        <title>The sea cucumber genome provides insights into morphological evolution and visceral regeneration.</title>
        <authorList>
            <person name="Zhang X."/>
            <person name="Sun L."/>
            <person name="Yuan J."/>
            <person name="Sun Y."/>
            <person name="Gao Y."/>
            <person name="Zhang L."/>
            <person name="Li S."/>
            <person name="Dai H."/>
            <person name="Hamel J.F."/>
            <person name="Liu C."/>
            <person name="Yu Y."/>
            <person name="Liu S."/>
            <person name="Lin W."/>
            <person name="Guo K."/>
            <person name="Jin S."/>
            <person name="Xu P."/>
            <person name="Storey K.B."/>
            <person name="Huan P."/>
            <person name="Zhang T."/>
            <person name="Zhou Y."/>
            <person name="Zhang J."/>
            <person name="Lin C."/>
            <person name="Li X."/>
            <person name="Xing L."/>
            <person name="Huo D."/>
            <person name="Sun M."/>
            <person name="Wang L."/>
            <person name="Mercier A."/>
            <person name="Li F."/>
            <person name="Yang H."/>
            <person name="Xiang J."/>
        </authorList>
    </citation>
    <scope>NUCLEOTIDE SEQUENCE [LARGE SCALE GENOMIC DNA]</scope>
    <source>
        <strain evidence="2">Shaxun</strain>
        <tissue evidence="2">Muscle</tissue>
    </source>
</reference>